<dbReference type="SUPFAM" id="SSF53098">
    <property type="entry name" value="Ribonuclease H-like"/>
    <property type="match status" value="1"/>
</dbReference>
<keyword evidence="2" id="KW-0695">RNA-directed DNA polymerase</keyword>
<dbReference type="InterPro" id="IPR036397">
    <property type="entry name" value="RNaseH_sf"/>
</dbReference>
<dbReference type="Gene3D" id="3.30.70.270">
    <property type="match status" value="2"/>
</dbReference>
<dbReference type="PANTHER" id="PTHR37984">
    <property type="entry name" value="PROTEIN CBG26694"/>
    <property type="match status" value="1"/>
</dbReference>
<proteinExistence type="predicted"/>
<dbReference type="Proteomes" id="UP001151760">
    <property type="component" value="Unassembled WGS sequence"/>
</dbReference>
<dbReference type="Gene3D" id="3.10.10.10">
    <property type="entry name" value="HIV Type 1 Reverse Transcriptase, subunit A, domain 1"/>
    <property type="match status" value="1"/>
</dbReference>
<dbReference type="InterPro" id="IPR050951">
    <property type="entry name" value="Retrovirus_Pol_polyprotein"/>
</dbReference>
<dbReference type="GO" id="GO:0003964">
    <property type="term" value="F:RNA-directed DNA polymerase activity"/>
    <property type="evidence" value="ECO:0007669"/>
    <property type="project" value="UniProtKB-KW"/>
</dbReference>
<keyword evidence="2" id="KW-0808">Transferase</keyword>
<sequence>MDKGADVKNIQNILIERNHSEVFPINLSELLPTRIVEFRIDLVPGAAPLTKAPYRLAPSDMQDLSRELQELLSTRVIKTEFVTLGCTSAFCQKERWINAHMYRLLGVEQINHQELIISSSNRRHIRLTARPTYFLKIDLRSGYHHVRVKEEDTPRQRSGRVVIDDILIYSRSKEEHEKHLGTILRFLKDEKWYAKFSKCEFWFREVQFIGHVINAKGIHVDPAKNEDIKKWVKIIMNLVTKLLRTSREHASIWVIVNRLMKSAHFLIIREDYKLDKFAELYIKEIVPRHGIPTSIISDRDSRSASRSRRLLKKALGTQLDMSTIYHPQTDG</sequence>
<evidence type="ECO:0000313" key="2">
    <source>
        <dbReference type="EMBL" id="GJT45679.1"/>
    </source>
</evidence>
<dbReference type="Pfam" id="PF00078">
    <property type="entry name" value="RVT_1"/>
    <property type="match status" value="1"/>
</dbReference>
<dbReference type="SUPFAM" id="SSF56672">
    <property type="entry name" value="DNA/RNA polymerases"/>
    <property type="match status" value="1"/>
</dbReference>
<dbReference type="InterPro" id="IPR000477">
    <property type="entry name" value="RT_dom"/>
</dbReference>
<dbReference type="InterPro" id="IPR012337">
    <property type="entry name" value="RNaseH-like_sf"/>
</dbReference>
<reference evidence="2" key="1">
    <citation type="journal article" date="2022" name="Int. J. Mol. Sci.">
        <title>Draft Genome of Tanacetum Coccineum: Genomic Comparison of Closely Related Tanacetum-Family Plants.</title>
        <authorList>
            <person name="Yamashiro T."/>
            <person name="Shiraishi A."/>
            <person name="Nakayama K."/>
            <person name="Satake H."/>
        </authorList>
    </citation>
    <scope>NUCLEOTIDE SEQUENCE</scope>
</reference>
<keyword evidence="3" id="KW-1185">Reference proteome</keyword>
<feature type="domain" description="Integrase catalytic" evidence="1">
    <location>
        <begin position="218"/>
        <end position="331"/>
    </location>
</feature>
<dbReference type="InterPro" id="IPR043128">
    <property type="entry name" value="Rev_trsase/Diguanyl_cyclase"/>
</dbReference>
<evidence type="ECO:0000313" key="3">
    <source>
        <dbReference type="Proteomes" id="UP001151760"/>
    </source>
</evidence>
<accession>A0ABQ5E3A0</accession>
<reference evidence="2" key="2">
    <citation type="submission" date="2022-01" db="EMBL/GenBank/DDBJ databases">
        <authorList>
            <person name="Yamashiro T."/>
            <person name="Shiraishi A."/>
            <person name="Satake H."/>
            <person name="Nakayama K."/>
        </authorList>
    </citation>
    <scope>NUCLEOTIDE SEQUENCE</scope>
</reference>
<keyword evidence="2" id="KW-0548">Nucleotidyltransferase</keyword>
<dbReference type="InterPro" id="IPR043502">
    <property type="entry name" value="DNA/RNA_pol_sf"/>
</dbReference>
<comment type="caution">
    <text evidence="2">The sequence shown here is derived from an EMBL/GenBank/DDBJ whole genome shotgun (WGS) entry which is preliminary data.</text>
</comment>
<name>A0ABQ5E3A0_9ASTR</name>
<dbReference type="EMBL" id="BQNB010015922">
    <property type="protein sequence ID" value="GJT45679.1"/>
    <property type="molecule type" value="Genomic_DNA"/>
</dbReference>
<dbReference type="Gene3D" id="3.30.420.10">
    <property type="entry name" value="Ribonuclease H-like superfamily/Ribonuclease H"/>
    <property type="match status" value="1"/>
</dbReference>
<organism evidence="2 3">
    <name type="scientific">Tanacetum coccineum</name>
    <dbReference type="NCBI Taxonomy" id="301880"/>
    <lineage>
        <taxon>Eukaryota</taxon>
        <taxon>Viridiplantae</taxon>
        <taxon>Streptophyta</taxon>
        <taxon>Embryophyta</taxon>
        <taxon>Tracheophyta</taxon>
        <taxon>Spermatophyta</taxon>
        <taxon>Magnoliopsida</taxon>
        <taxon>eudicotyledons</taxon>
        <taxon>Gunneridae</taxon>
        <taxon>Pentapetalae</taxon>
        <taxon>asterids</taxon>
        <taxon>campanulids</taxon>
        <taxon>Asterales</taxon>
        <taxon>Asteraceae</taxon>
        <taxon>Asteroideae</taxon>
        <taxon>Anthemideae</taxon>
        <taxon>Anthemidinae</taxon>
        <taxon>Tanacetum</taxon>
    </lineage>
</organism>
<gene>
    <name evidence="2" type="ORF">Tco_0954394</name>
</gene>
<dbReference type="PANTHER" id="PTHR37984:SF5">
    <property type="entry name" value="PROTEIN NYNRIN-LIKE"/>
    <property type="match status" value="1"/>
</dbReference>
<dbReference type="PROSITE" id="PS50994">
    <property type="entry name" value="INTEGRASE"/>
    <property type="match status" value="1"/>
</dbReference>
<dbReference type="InterPro" id="IPR001584">
    <property type="entry name" value="Integrase_cat-core"/>
</dbReference>
<evidence type="ECO:0000259" key="1">
    <source>
        <dbReference type="PROSITE" id="PS50994"/>
    </source>
</evidence>
<protein>
    <submittedName>
        <fullName evidence="2">Reverse transcriptase domain-containing protein</fullName>
    </submittedName>
</protein>